<dbReference type="GO" id="GO:0010181">
    <property type="term" value="F:FMN binding"/>
    <property type="evidence" value="ECO:0007669"/>
    <property type="project" value="InterPro"/>
</dbReference>
<dbReference type="PANTHER" id="PTHR43717:SF1">
    <property type="entry name" value="ANAEROBIC NITRIC OXIDE REDUCTASE FLAVORUBREDOXIN"/>
    <property type="match status" value="1"/>
</dbReference>
<comment type="caution">
    <text evidence="2">The sequence shown here is derived from an EMBL/GenBank/DDBJ whole genome shotgun (WGS) entry which is preliminary data.</text>
</comment>
<dbReference type="Proteomes" id="UP000885936">
    <property type="component" value="Unassembled WGS sequence"/>
</dbReference>
<dbReference type="AlphaFoldDB" id="A0A7J2S2S5"/>
<reference evidence="2" key="1">
    <citation type="journal article" date="2020" name="mSystems">
        <title>Genome- and Community-Level Interaction Insights into Carbon Utilization and Element Cycling Functions of Hydrothermarchaeota in Hydrothermal Sediment.</title>
        <authorList>
            <person name="Zhou Z."/>
            <person name="Liu Y."/>
            <person name="Xu W."/>
            <person name="Pan J."/>
            <person name="Luo Z.H."/>
            <person name="Li M."/>
        </authorList>
    </citation>
    <scope>NUCLEOTIDE SEQUENCE [LARGE SCALE GENOMIC DNA]</scope>
    <source>
        <strain evidence="2">HyVt-386</strain>
    </source>
</reference>
<dbReference type="GO" id="GO:0009055">
    <property type="term" value="F:electron transfer activity"/>
    <property type="evidence" value="ECO:0007669"/>
    <property type="project" value="InterPro"/>
</dbReference>
<dbReference type="InterPro" id="IPR008254">
    <property type="entry name" value="Flavodoxin/NO_synth"/>
</dbReference>
<dbReference type="Gene3D" id="3.40.50.360">
    <property type="match status" value="1"/>
</dbReference>
<dbReference type="EMBL" id="DRIE01000073">
    <property type="protein sequence ID" value="HEC57084.1"/>
    <property type="molecule type" value="Genomic_DNA"/>
</dbReference>
<dbReference type="PROSITE" id="PS50902">
    <property type="entry name" value="FLAVODOXIN_LIKE"/>
    <property type="match status" value="1"/>
</dbReference>
<dbReference type="SUPFAM" id="SSF52218">
    <property type="entry name" value="Flavoproteins"/>
    <property type="match status" value="1"/>
</dbReference>
<gene>
    <name evidence="2" type="ORF">ENI32_04265</name>
</gene>
<feature type="domain" description="Flavodoxin-like" evidence="1">
    <location>
        <begin position="6"/>
        <end position="140"/>
    </location>
</feature>
<dbReference type="InterPro" id="IPR029039">
    <property type="entry name" value="Flavoprotein-like_sf"/>
</dbReference>
<dbReference type="Pfam" id="PF00258">
    <property type="entry name" value="Flavodoxin_1"/>
    <property type="match status" value="1"/>
</dbReference>
<evidence type="ECO:0000313" key="2">
    <source>
        <dbReference type="EMBL" id="HEC57084.1"/>
    </source>
</evidence>
<dbReference type="PANTHER" id="PTHR43717">
    <property type="entry name" value="ANAEROBIC NITRIC OXIDE REDUCTASE FLAVORUBREDOXIN"/>
    <property type="match status" value="1"/>
</dbReference>
<name>A0A7J2S2S5_9EURY</name>
<protein>
    <submittedName>
        <fullName evidence="2">FprA family A-type flavoprotein</fullName>
    </submittedName>
</protein>
<organism evidence="2">
    <name type="scientific">Candidatus Syntropharchaeum butanivorans</name>
    <dbReference type="NCBI Taxonomy" id="1839936"/>
    <lineage>
        <taxon>Archaea</taxon>
        <taxon>Methanobacteriati</taxon>
        <taxon>Methanobacteriota</taxon>
        <taxon>Stenosarchaea group</taxon>
        <taxon>Methanomicrobia</taxon>
        <taxon>Methanosarcinales</taxon>
        <taxon>ANME-2 cluster</taxon>
        <taxon>Candidatus Syntropharchaeum</taxon>
    </lineage>
</organism>
<proteinExistence type="predicted"/>
<dbReference type="PROSITE" id="PS00201">
    <property type="entry name" value="FLAVODOXIN"/>
    <property type="match status" value="1"/>
</dbReference>
<evidence type="ECO:0000259" key="1">
    <source>
        <dbReference type="PROSITE" id="PS50902"/>
    </source>
</evidence>
<dbReference type="InterPro" id="IPR001226">
    <property type="entry name" value="Flavodoxin_CS"/>
</dbReference>
<sequence>MKISKVLVVYYTRTGNTGKMAKAIAEGAESAGAEAVLKSVYSVKNEDILEADAIIAGSPTQNKRVPSKMMAFINDMKDLELDGKIGAAFGSYGWSGEAVGILNDELEKLGIKLVSKGIRVRREPGEADLRDLKELGRKVAEVAG</sequence>
<accession>A0A7J2S2S5</accession>